<name>A0A4S2L4B0_9HYME</name>
<sequence>MKIVLSAILACAFAGSPLFYYARLVPGAPIGPDGRVVDTPEVALAKAEHAAAHVNEKINLAAEAVKSADQHVLAYVASSDAALVGSAQLVQPIALTTKLVPGAPIGPDGRVVDTPEVALAKAEHAAAHINEKLGLEAVRSVYYDQPVVLDRSAPLVQYYFQGVWEYSEGYTRPWIVMRGLIFLLATAATCRAAYVGSSPYGNPLVHHPQQVPPSYAPPAPVGEDGNVIDTPEVAQAKAAHFAEFAKAAARAAQNEKSQQHLSDYNQISSPAYSYSAVQPTAAPYLRQASYQQPTPIYQTPNHVQAPIYAPVNYQQPQQYNARANFVGQKSYSLPTKTTTFIPAPLAEDGTVVDTPEVAALKAARLAELAEAEARAYKHASDHPNEDHQGQAYAGPPAGPAPINYNPNLGHYGGSRAFPGSSFPGSSFPGTQPYATQQVFNPSSGFEPHHFQSQHLLPILEVAGKDVEDLTSGSSATDRAIDFAGIVDVHRTSGSVRRSEPIVSLESN</sequence>
<organism evidence="2 3">
    <name type="scientific">Temnothorax longispinosus</name>
    <dbReference type="NCBI Taxonomy" id="300112"/>
    <lineage>
        <taxon>Eukaryota</taxon>
        <taxon>Metazoa</taxon>
        <taxon>Ecdysozoa</taxon>
        <taxon>Arthropoda</taxon>
        <taxon>Hexapoda</taxon>
        <taxon>Insecta</taxon>
        <taxon>Pterygota</taxon>
        <taxon>Neoptera</taxon>
        <taxon>Endopterygota</taxon>
        <taxon>Hymenoptera</taxon>
        <taxon>Apocrita</taxon>
        <taxon>Aculeata</taxon>
        <taxon>Formicoidea</taxon>
        <taxon>Formicidae</taxon>
        <taxon>Myrmicinae</taxon>
        <taxon>Temnothorax</taxon>
    </lineage>
</organism>
<dbReference type="STRING" id="300112.A0A4S2L4B0"/>
<dbReference type="AlphaFoldDB" id="A0A4S2L4B0"/>
<evidence type="ECO:0008006" key="4">
    <source>
        <dbReference type="Google" id="ProtNLM"/>
    </source>
</evidence>
<proteinExistence type="predicted"/>
<accession>A0A4S2L4B0</accession>
<comment type="caution">
    <text evidence="2">The sequence shown here is derived from an EMBL/GenBank/DDBJ whole genome shotgun (WGS) entry which is preliminary data.</text>
</comment>
<gene>
    <name evidence="2" type="ORF">DBV15_03975</name>
</gene>
<keyword evidence="3" id="KW-1185">Reference proteome</keyword>
<evidence type="ECO:0000313" key="3">
    <source>
        <dbReference type="Proteomes" id="UP000310200"/>
    </source>
</evidence>
<feature type="region of interest" description="Disordered" evidence="1">
    <location>
        <begin position="374"/>
        <end position="407"/>
    </location>
</feature>
<dbReference type="EMBL" id="QBLH01000137">
    <property type="protein sequence ID" value="TGZ57635.1"/>
    <property type="molecule type" value="Genomic_DNA"/>
</dbReference>
<feature type="compositionally biased region" description="Polar residues" evidence="1">
    <location>
        <begin position="432"/>
        <end position="443"/>
    </location>
</feature>
<feature type="compositionally biased region" description="Basic and acidic residues" evidence="1">
    <location>
        <begin position="374"/>
        <end position="388"/>
    </location>
</feature>
<dbReference type="Proteomes" id="UP000310200">
    <property type="component" value="Unassembled WGS sequence"/>
</dbReference>
<evidence type="ECO:0000256" key="1">
    <source>
        <dbReference type="SAM" id="MobiDB-lite"/>
    </source>
</evidence>
<feature type="compositionally biased region" description="Low complexity" evidence="1">
    <location>
        <begin position="389"/>
        <end position="407"/>
    </location>
</feature>
<feature type="region of interest" description="Disordered" evidence="1">
    <location>
        <begin position="422"/>
        <end position="446"/>
    </location>
</feature>
<reference evidence="2 3" key="1">
    <citation type="journal article" date="2019" name="Philos. Trans. R. Soc. Lond., B, Biol. Sci.">
        <title>Ant behaviour and brain gene expression of defending hosts depend on the ecological success of the intruding social parasite.</title>
        <authorList>
            <person name="Kaur R."/>
            <person name="Stoldt M."/>
            <person name="Jongepier E."/>
            <person name="Feldmeyer B."/>
            <person name="Menzel F."/>
            <person name="Bornberg-Bauer E."/>
            <person name="Foitzik S."/>
        </authorList>
    </citation>
    <scope>NUCLEOTIDE SEQUENCE [LARGE SCALE GENOMIC DNA]</scope>
    <source>
        <tissue evidence="2">Whole body</tissue>
    </source>
</reference>
<protein>
    <recommendedName>
        <fullName evidence="4">Pupal cuticle protein</fullName>
    </recommendedName>
</protein>
<evidence type="ECO:0000313" key="2">
    <source>
        <dbReference type="EMBL" id="TGZ57635.1"/>
    </source>
</evidence>